<evidence type="ECO:0008006" key="4">
    <source>
        <dbReference type="Google" id="ProtNLM"/>
    </source>
</evidence>
<dbReference type="NCBIfam" id="TIGR01731">
    <property type="entry name" value="fil_hemag_20aa"/>
    <property type="match status" value="7"/>
</dbReference>
<dbReference type="EMBL" id="JABAIM010000009">
    <property type="protein sequence ID" value="NLR76980.1"/>
    <property type="molecule type" value="Genomic_DNA"/>
</dbReference>
<feature type="region of interest" description="Disordered" evidence="1">
    <location>
        <begin position="751"/>
        <end position="770"/>
    </location>
</feature>
<comment type="caution">
    <text evidence="2">The sequence shown here is derived from an EMBL/GenBank/DDBJ whole genome shotgun (WGS) entry which is preliminary data.</text>
</comment>
<feature type="non-terminal residue" evidence="2">
    <location>
        <position position="1"/>
    </location>
</feature>
<evidence type="ECO:0000313" key="2">
    <source>
        <dbReference type="EMBL" id="NLR76980.1"/>
    </source>
</evidence>
<name>A0A847S0W3_9NEIS</name>
<gene>
    <name evidence="2" type="ORF">HF682_17590</name>
</gene>
<dbReference type="GO" id="GO:0003824">
    <property type="term" value="F:catalytic activity"/>
    <property type="evidence" value="ECO:0007669"/>
    <property type="project" value="UniProtKB-ARBA"/>
</dbReference>
<dbReference type="RefSeq" id="WP_168878657.1">
    <property type="nucleotide sequence ID" value="NZ_JABAIM010000009.1"/>
</dbReference>
<feature type="non-terminal residue" evidence="2">
    <location>
        <position position="1296"/>
    </location>
</feature>
<dbReference type="InterPro" id="IPR010069">
    <property type="entry name" value="CdiA_FHA1_rpt"/>
</dbReference>
<keyword evidence="3" id="KW-1185">Reference proteome</keyword>
<dbReference type="InterPro" id="IPR008619">
    <property type="entry name" value="Filamentous_hemagglutn_rpt"/>
</dbReference>
<accession>A0A847S0W3</accession>
<feature type="region of interest" description="Disordered" evidence="1">
    <location>
        <begin position="1143"/>
        <end position="1209"/>
    </location>
</feature>
<feature type="compositionally biased region" description="Gly residues" evidence="1">
    <location>
        <begin position="1162"/>
        <end position="1174"/>
    </location>
</feature>
<proteinExistence type="predicted"/>
<dbReference type="InterPro" id="IPR025157">
    <property type="entry name" value="Hemagglutinin_rpt"/>
</dbReference>
<reference evidence="2 3" key="1">
    <citation type="submission" date="2020-04" db="EMBL/GenBank/DDBJ databases">
        <title>Draft genome of Leeia sp. IMCC25680.</title>
        <authorList>
            <person name="Song J."/>
            <person name="Cho J.-C."/>
        </authorList>
    </citation>
    <scope>NUCLEOTIDE SEQUENCE [LARGE SCALE GENOMIC DNA]</scope>
    <source>
        <strain evidence="2 3">IMCC25680</strain>
    </source>
</reference>
<protein>
    <recommendedName>
        <fullName evidence="4">Toxin CdiA</fullName>
    </recommendedName>
</protein>
<dbReference type="Pfam" id="PF05594">
    <property type="entry name" value="Fil_haemagg"/>
    <property type="match status" value="3"/>
</dbReference>
<evidence type="ECO:0000256" key="1">
    <source>
        <dbReference type="SAM" id="MobiDB-lite"/>
    </source>
</evidence>
<dbReference type="Pfam" id="PF13332">
    <property type="entry name" value="Fil_haemagg_2"/>
    <property type="match status" value="5"/>
</dbReference>
<sequence length="1296" mass="136061">GRVLTGHNLTLNSTGQVRLQQGLTSGGNLQVNAGQLQVDGNVQSGGDLRLQSAQNLQIAGSLRSGGNLRLDSTGLTNLQQGLTSNSQLQLQAGQLQLGGNLYAAGDAALQVHGDLSNSVRLASGGNLQLQAANLNNTGMLAAGLRSDGTLGAQGQLILQVSNQVTQTGSLVAASDLNLAATQLNNQGVTYAAQDLHVEAGKLSNTAVLLSGRDTRLVVGELYNQSGGEVQAGRHLKVTGSNNARASVVLNDRARMEAQQGDVEIRATQFQNLGADPAAYRVSSPVSDQIQIAQHPNYANAISRAQGFYDYWLSYVPELVQYQHWLPYTGTDKRVQLKVDGYIEQLNPGFVAQPARLLAGHDLTLDVGTGSNRYSNIIAGNNIQLTGGSFTNTGLALTSDVTIQPIYEDGTAASNHWPGSHIYLAPLHHVKTQGSVSSIIGAGNTLTVSGLASFVNDNGLSQSAYVVTGSGNSSTPPTSLGGGVTLNNSGQLNVSGVSGNGLFILASSDNPRYLIEGNPLFTDKNRFLSSDYFLSSLGIDPQRMQKRLGDGAYEQQLVRNQLMQRTGKQYAFNTDANTDYRTLLDNAARFARSLQISPGIALTSTQLGRLTEDMVWMEERVVNGQRVLVPQLYLAGNVPTRLAPNGAVVMAKNLNLSVQQLQNSGAMVADSGLLVSANDLINRNGTLQAGGPLQLLARNDLQSQGGVLQGGQVQLAANRDVLLNGTQVQSEGALRIEAGRNLSLGTVTEQYTAGGQQGQGHDETWSSSGTRQHVSQLASRGDLTLLTGQDLTLQGTQLSTTGNALIAAGGDVTITAATETFQNHTEQHKKGFRRKTDEIRDTATETVIGSNIQVMGQLDIQSGKNLTISGSRVSAQQDLNVLAQQDVNITEQTERSSNHYEYHDKRSGFTIGFTGPTYSKSRTNLLQNGTSERAVSSELSGSNINVQSGRDTTVRGSMLLADKDLTVQAGRNILIDAAHEQRTNDRHFDSKSSSIGITGFSKSMATQDGNGNGHTAVTSLLSANRGNLSLIAGGSGEVKGKGSVTTVGADLLAGQGILIDASNIDLLAAYNSDSSHSRSASKSVSVGASLTGYIGGPLNQILNNLEAARKGSGNSRLDTALALKAGYDSYKLATDKEKWDRYKAERDAPAKDSNTQGSDNTQGGQGGQGTNGQGGQKTNNEPGIGISVGFSNSKSSSSSDSSSSSAKGSNLQAQSIVLLARDTDIRTEGAKLQAKDIDLDAARNIELAAAVNQANVHSQNSSKGSSFGVTFGFGQQNGFSFQIGGSKGKGLTDGSET</sequence>
<evidence type="ECO:0000313" key="3">
    <source>
        <dbReference type="Proteomes" id="UP000587991"/>
    </source>
</evidence>
<dbReference type="Proteomes" id="UP000587991">
    <property type="component" value="Unassembled WGS sequence"/>
</dbReference>
<organism evidence="2 3">
    <name type="scientific">Leeia aquatica</name>
    <dbReference type="NCBI Taxonomy" id="2725557"/>
    <lineage>
        <taxon>Bacteria</taxon>
        <taxon>Pseudomonadati</taxon>
        <taxon>Pseudomonadota</taxon>
        <taxon>Betaproteobacteria</taxon>
        <taxon>Neisseriales</taxon>
        <taxon>Leeiaceae</taxon>
        <taxon>Leeia</taxon>
    </lineage>
</organism>
<feature type="compositionally biased region" description="Low complexity" evidence="1">
    <location>
        <begin position="1190"/>
        <end position="1204"/>
    </location>
</feature>